<dbReference type="EMBL" id="AAHK01002163">
    <property type="protein sequence ID" value="EAN83139.1"/>
    <property type="molecule type" value="Genomic_DNA"/>
</dbReference>
<dbReference type="GO" id="GO:0004198">
    <property type="term" value="F:calcium-dependent cysteine-type endopeptidase activity"/>
    <property type="evidence" value="ECO:0007669"/>
    <property type="project" value="InterPro"/>
</dbReference>
<keyword evidence="2" id="KW-0645">Protease</keyword>
<dbReference type="OMA" id="RRAWNCF"/>
<dbReference type="RefSeq" id="XP_804990.1">
    <property type="nucleotide sequence ID" value="XM_799897.1"/>
</dbReference>
<dbReference type="eggNOG" id="KOG0045">
    <property type="taxonomic scope" value="Eukaryota"/>
</dbReference>
<dbReference type="InterPro" id="IPR001300">
    <property type="entry name" value="Peptidase_C2_calpain_cat"/>
</dbReference>
<dbReference type="InterPro" id="IPR038765">
    <property type="entry name" value="Papain-like_cys_pep_sf"/>
</dbReference>
<comment type="caution">
    <text evidence="6">Lacks conserved residue(s) required for the propagation of feature annotation.</text>
</comment>
<evidence type="ECO:0000256" key="1">
    <source>
        <dbReference type="ARBA" id="ARBA00007623"/>
    </source>
</evidence>
<dbReference type="AlphaFoldDB" id="Q4CS86"/>
<evidence type="ECO:0000256" key="4">
    <source>
        <dbReference type="ARBA" id="ARBA00022807"/>
    </source>
</evidence>
<dbReference type="PROSITE" id="PS50203">
    <property type="entry name" value="CALPAIN_CAT"/>
    <property type="match status" value="1"/>
</dbReference>
<dbReference type="SMR" id="Q4CS86"/>
<evidence type="ECO:0000313" key="9">
    <source>
        <dbReference type="Proteomes" id="UP000002296"/>
    </source>
</evidence>
<proteinExistence type="inferred from homology"/>
<feature type="domain" description="Calpain catalytic" evidence="7">
    <location>
        <begin position="32"/>
        <end position="161"/>
    </location>
</feature>
<dbReference type="InterPro" id="IPR022684">
    <property type="entry name" value="Calpain_cysteine_protease"/>
</dbReference>
<evidence type="ECO:0000256" key="5">
    <source>
        <dbReference type="PIRSR" id="PIRSR622684-1"/>
    </source>
</evidence>
<evidence type="ECO:0000256" key="2">
    <source>
        <dbReference type="ARBA" id="ARBA00022670"/>
    </source>
</evidence>
<dbReference type="Proteomes" id="UP000002296">
    <property type="component" value="Unassembled WGS sequence"/>
</dbReference>
<accession>Q4CS86</accession>
<dbReference type="GeneID" id="3534601"/>
<feature type="non-terminal residue" evidence="8">
    <location>
        <position position="161"/>
    </location>
</feature>
<dbReference type="SUPFAM" id="SSF54001">
    <property type="entry name" value="Cysteine proteinases"/>
    <property type="match status" value="1"/>
</dbReference>
<comment type="similarity">
    <text evidence="1">Belongs to the peptidase C2 family.</text>
</comment>
<dbReference type="PANTHER" id="PTHR10183:SF379">
    <property type="entry name" value="CALPAIN-5"/>
    <property type="match status" value="1"/>
</dbReference>
<sequence>MSHHTIEEIPDSDKVFHDTVFMEKNKHISDRWVRIAELYPDGISQPLLPAEFSREQFGQGNHYECFMLTALSTLVRFPSVIQNCFVSKHVRRDGRYTFQFFRGREWVKVEIDDQIPLEEDGELYIRSPTGHWWPLLLEKAYAKFYTGYENLEGCTLQETYH</sequence>
<protein>
    <submittedName>
        <fullName evidence="8">Calpain-like cysteine peptidase, putative</fullName>
    </submittedName>
</protein>
<dbReference type="KEGG" id="tcr:511441.20"/>
<dbReference type="PaxDb" id="353153-Q4CS86"/>
<gene>
    <name evidence="8" type="ORF">Tc00.1047053511441.20</name>
</gene>
<evidence type="ECO:0000256" key="6">
    <source>
        <dbReference type="PROSITE-ProRule" id="PRU00239"/>
    </source>
</evidence>
<keyword evidence="4" id="KW-0788">Thiol protease</keyword>
<evidence type="ECO:0000256" key="3">
    <source>
        <dbReference type="ARBA" id="ARBA00022801"/>
    </source>
</evidence>
<dbReference type="STRING" id="353153.Q4CS86"/>
<dbReference type="PANTHER" id="PTHR10183">
    <property type="entry name" value="CALPAIN"/>
    <property type="match status" value="1"/>
</dbReference>
<dbReference type="InParanoid" id="Q4CS86"/>
<reference evidence="8 9" key="1">
    <citation type="journal article" date="2005" name="Science">
        <title>The genome sequence of Trypanosoma cruzi, etiologic agent of Chagas disease.</title>
        <authorList>
            <person name="El-Sayed N.M."/>
            <person name="Myler P.J."/>
            <person name="Bartholomeu D.C."/>
            <person name="Nilsson D."/>
            <person name="Aggarwal G."/>
            <person name="Tran A.N."/>
            <person name="Ghedin E."/>
            <person name="Worthey E.A."/>
            <person name="Delcher A.L."/>
            <person name="Blandin G."/>
            <person name="Westenberger S.J."/>
            <person name="Caler E."/>
            <person name="Cerqueira G.C."/>
            <person name="Branche C."/>
            <person name="Haas B."/>
            <person name="Anupama A."/>
            <person name="Arner E."/>
            <person name="Aslund L."/>
            <person name="Attipoe P."/>
            <person name="Bontempi E."/>
            <person name="Bringaud F."/>
            <person name="Burton P."/>
            <person name="Cadag E."/>
            <person name="Campbell D.A."/>
            <person name="Carrington M."/>
            <person name="Crabtree J."/>
            <person name="Darban H."/>
            <person name="da Silveira J.F."/>
            <person name="de Jong P."/>
            <person name="Edwards K."/>
            <person name="Englund P.T."/>
            <person name="Fazelina G."/>
            <person name="Feldblyum T."/>
            <person name="Ferella M."/>
            <person name="Frasch A.C."/>
            <person name="Gull K."/>
            <person name="Horn D."/>
            <person name="Hou L."/>
            <person name="Huang Y."/>
            <person name="Kindlund E."/>
            <person name="Klingbeil M."/>
            <person name="Kluge S."/>
            <person name="Koo H."/>
            <person name="Lacerda D."/>
            <person name="Levin M.J."/>
            <person name="Lorenzi H."/>
            <person name="Louie T."/>
            <person name="Machado C.R."/>
            <person name="McCulloch R."/>
            <person name="McKenna A."/>
            <person name="Mizuno Y."/>
            <person name="Mottram J.C."/>
            <person name="Nelson S."/>
            <person name="Ochaya S."/>
            <person name="Osoegawa K."/>
            <person name="Pai G."/>
            <person name="Parsons M."/>
            <person name="Pentony M."/>
            <person name="Pettersson U."/>
            <person name="Pop M."/>
            <person name="Ramirez J.L."/>
            <person name="Rinta J."/>
            <person name="Robertson L."/>
            <person name="Salzberg S.L."/>
            <person name="Sanchez D.O."/>
            <person name="Seyler A."/>
            <person name="Sharma R."/>
            <person name="Shetty J."/>
            <person name="Simpson A.J."/>
            <person name="Sisk E."/>
            <person name="Tammi M.T."/>
            <person name="Tarleton R."/>
            <person name="Teixeira S."/>
            <person name="Van Aken S."/>
            <person name="Vogt C."/>
            <person name="Ward P.N."/>
            <person name="Wickstead B."/>
            <person name="Wortman J."/>
            <person name="White O."/>
            <person name="Fraser C.M."/>
            <person name="Stuart K.D."/>
            <person name="Andersson B."/>
        </authorList>
    </citation>
    <scope>NUCLEOTIDE SEQUENCE [LARGE SCALE GENOMIC DNA]</scope>
    <source>
        <strain evidence="8 9">CL Brener</strain>
    </source>
</reference>
<dbReference type="Pfam" id="PF00648">
    <property type="entry name" value="Peptidase_C2"/>
    <property type="match status" value="1"/>
</dbReference>
<feature type="active site" evidence="5">
    <location>
        <position position="65"/>
    </location>
</feature>
<keyword evidence="9" id="KW-1185">Reference proteome</keyword>
<dbReference type="GO" id="GO:0006508">
    <property type="term" value="P:proteolysis"/>
    <property type="evidence" value="ECO:0007669"/>
    <property type="project" value="UniProtKB-KW"/>
</dbReference>
<evidence type="ECO:0000259" key="7">
    <source>
        <dbReference type="PROSITE" id="PS50203"/>
    </source>
</evidence>
<name>Q4CS86_TRYCC</name>
<organism evidence="8 9">
    <name type="scientific">Trypanosoma cruzi (strain CL Brener)</name>
    <dbReference type="NCBI Taxonomy" id="353153"/>
    <lineage>
        <taxon>Eukaryota</taxon>
        <taxon>Discoba</taxon>
        <taxon>Euglenozoa</taxon>
        <taxon>Kinetoplastea</taxon>
        <taxon>Metakinetoplastina</taxon>
        <taxon>Trypanosomatida</taxon>
        <taxon>Trypanosomatidae</taxon>
        <taxon>Trypanosoma</taxon>
        <taxon>Schizotrypanum</taxon>
    </lineage>
</organism>
<evidence type="ECO:0000313" key="8">
    <source>
        <dbReference type="EMBL" id="EAN83139.1"/>
    </source>
</evidence>
<keyword evidence="3" id="KW-0378">Hydrolase</keyword>
<comment type="caution">
    <text evidence="8">The sequence shown here is derived from an EMBL/GenBank/DDBJ whole genome shotgun (WGS) entry which is preliminary data.</text>
</comment>